<accession>A0A427XM07</accession>
<evidence type="ECO:0000313" key="1">
    <source>
        <dbReference type="EMBL" id="RSH79915.1"/>
    </source>
</evidence>
<organism evidence="1 2">
    <name type="scientific">Apiotrichum porosum</name>
    <dbReference type="NCBI Taxonomy" id="105984"/>
    <lineage>
        <taxon>Eukaryota</taxon>
        <taxon>Fungi</taxon>
        <taxon>Dikarya</taxon>
        <taxon>Basidiomycota</taxon>
        <taxon>Agaricomycotina</taxon>
        <taxon>Tremellomycetes</taxon>
        <taxon>Trichosporonales</taxon>
        <taxon>Trichosporonaceae</taxon>
        <taxon>Apiotrichum</taxon>
    </lineage>
</organism>
<dbReference type="EMBL" id="RSCE01000009">
    <property type="protein sequence ID" value="RSH79915.1"/>
    <property type="molecule type" value="Genomic_DNA"/>
</dbReference>
<protein>
    <submittedName>
        <fullName evidence="1">Uncharacterized protein</fullName>
    </submittedName>
</protein>
<comment type="caution">
    <text evidence="1">The sequence shown here is derived from an EMBL/GenBank/DDBJ whole genome shotgun (WGS) entry which is preliminary data.</text>
</comment>
<keyword evidence="2" id="KW-1185">Reference proteome</keyword>
<dbReference type="SUPFAM" id="SSF48452">
    <property type="entry name" value="TPR-like"/>
    <property type="match status" value="1"/>
</dbReference>
<name>A0A427XM07_9TREE</name>
<dbReference type="InterPro" id="IPR011990">
    <property type="entry name" value="TPR-like_helical_dom_sf"/>
</dbReference>
<reference evidence="1 2" key="1">
    <citation type="submission" date="2018-11" db="EMBL/GenBank/DDBJ databases">
        <title>Genome sequence of Apiotrichum porosum DSM 27194.</title>
        <authorList>
            <person name="Aliyu H."/>
            <person name="Gorte O."/>
            <person name="Ochsenreither K."/>
        </authorList>
    </citation>
    <scope>NUCLEOTIDE SEQUENCE [LARGE SCALE GENOMIC DNA]</scope>
    <source>
        <strain evidence="1 2">DSM 27194</strain>
    </source>
</reference>
<dbReference type="OrthoDB" id="2335338at2759"/>
<gene>
    <name evidence="1" type="ORF">EHS24_009583</name>
</gene>
<dbReference type="Proteomes" id="UP000279236">
    <property type="component" value="Unassembled WGS sequence"/>
</dbReference>
<dbReference type="RefSeq" id="XP_028475024.1">
    <property type="nucleotide sequence ID" value="XM_028624856.1"/>
</dbReference>
<sequence length="313" mass="35233">MSHPREYEIALGPDHKLQSVYCDMNSLNPFTTGGDSMAIKDRLPLTEDHYTQKDTSMNRKIWDLIPLMDMMPMGRLNQAYENRRDAERHTHIDNFYGIYDNRLTSAWTRLETKKANGDIEPLASAVTRAEALKAKGNTLFKKDKMVLALEAYRDAMYTLYPWSNNPLLFTSTDAFKYGIVDILFAVVKLCAKMLINMRYITHRQLVKAYARSAEATYGLHQTQFASDDFGPLGMNVNASPSQVKQIMSPLLAHSVFLSLSDPADDCSAHADCVMRHDGCTSLAAVQKRIDAVFDKGDTSILLPTGIRVTFSTK</sequence>
<dbReference type="AlphaFoldDB" id="A0A427XM07"/>
<dbReference type="Gene3D" id="1.25.40.10">
    <property type="entry name" value="Tetratricopeptide repeat domain"/>
    <property type="match status" value="1"/>
</dbReference>
<proteinExistence type="predicted"/>
<evidence type="ECO:0000313" key="2">
    <source>
        <dbReference type="Proteomes" id="UP000279236"/>
    </source>
</evidence>
<dbReference type="GeneID" id="39594126"/>